<evidence type="ECO:0000256" key="7">
    <source>
        <dbReference type="SAM" id="Phobius"/>
    </source>
</evidence>
<keyword evidence="4 10" id="KW-0067">ATP-binding</keyword>
<keyword evidence="2 7" id="KW-0812">Transmembrane</keyword>
<dbReference type="EMBL" id="CADCTC010000172">
    <property type="protein sequence ID" value="CAA9269456.1"/>
    <property type="molecule type" value="Genomic_DNA"/>
</dbReference>
<dbReference type="Pfam" id="PF00005">
    <property type="entry name" value="ABC_tran"/>
    <property type="match status" value="1"/>
</dbReference>
<evidence type="ECO:0000259" key="9">
    <source>
        <dbReference type="PROSITE" id="PS50929"/>
    </source>
</evidence>
<feature type="domain" description="ABC transporter" evidence="8">
    <location>
        <begin position="343"/>
        <end position="599"/>
    </location>
</feature>
<reference evidence="10" key="1">
    <citation type="submission" date="2020-02" db="EMBL/GenBank/DDBJ databases">
        <authorList>
            <person name="Meier V. D."/>
        </authorList>
    </citation>
    <scope>NUCLEOTIDE SEQUENCE</scope>
    <source>
        <strain evidence="10">AVDCRST_MAG77</strain>
    </source>
</reference>
<dbReference type="PROSITE" id="PS50929">
    <property type="entry name" value="ABC_TM1F"/>
    <property type="match status" value="1"/>
</dbReference>
<keyword evidence="6 7" id="KW-0472">Membrane</keyword>
<dbReference type="GO" id="GO:0015421">
    <property type="term" value="F:ABC-type oligopeptide transporter activity"/>
    <property type="evidence" value="ECO:0007669"/>
    <property type="project" value="TreeGrafter"/>
</dbReference>
<dbReference type="CDD" id="cd07346">
    <property type="entry name" value="ABC_6TM_exporters"/>
    <property type="match status" value="1"/>
</dbReference>
<dbReference type="SUPFAM" id="SSF52540">
    <property type="entry name" value="P-loop containing nucleoside triphosphate hydrolases"/>
    <property type="match status" value="1"/>
</dbReference>
<feature type="domain" description="ABC transmembrane type-1" evidence="9">
    <location>
        <begin position="24"/>
        <end position="306"/>
    </location>
</feature>
<dbReference type="PANTHER" id="PTHR43394">
    <property type="entry name" value="ATP-DEPENDENT PERMEASE MDL1, MITOCHONDRIAL"/>
    <property type="match status" value="1"/>
</dbReference>
<feature type="transmembrane region" description="Helical" evidence="7">
    <location>
        <begin position="246"/>
        <end position="267"/>
    </location>
</feature>
<dbReference type="PANTHER" id="PTHR43394:SF1">
    <property type="entry name" value="ATP-BINDING CASSETTE SUB-FAMILY B MEMBER 10, MITOCHONDRIAL"/>
    <property type="match status" value="1"/>
</dbReference>
<gene>
    <name evidence="10" type="ORF">AVDCRST_MAG77-3118</name>
</gene>
<evidence type="ECO:0000256" key="4">
    <source>
        <dbReference type="ARBA" id="ARBA00022840"/>
    </source>
</evidence>
<dbReference type="GO" id="GO:0016887">
    <property type="term" value="F:ATP hydrolysis activity"/>
    <property type="evidence" value="ECO:0007669"/>
    <property type="project" value="InterPro"/>
</dbReference>
<dbReference type="GO" id="GO:0005524">
    <property type="term" value="F:ATP binding"/>
    <property type="evidence" value="ECO:0007669"/>
    <property type="project" value="UniProtKB-KW"/>
</dbReference>
<evidence type="ECO:0000256" key="3">
    <source>
        <dbReference type="ARBA" id="ARBA00022741"/>
    </source>
</evidence>
<dbReference type="InterPro" id="IPR027417">
    <property type="entry name" value="P-loop_NTPase"/>
</dbReference>
<evidence type="ECO:0000256" key="6">
    <source>
        <dbReference type="ARBA" id="ARBA00023136"/>
    </source>
</evidence>
<dbReference type="Gene3D" id="3.40.50.300">
    <property type="entry name" value="P-loop containing nucleotide triphosphate hydrolases"/>
    <property type="match status" value="1"/>
</dbReference>
<proteinExistence type="predicted"/>
<dbReference type="SUPFAM" id="SSF90123">
    <property type="entry name" value="ABC transporter transmembrane region"/>
    <property type="match status" value="1"/>
</dbReference>
<dbReference type="InterPro" id="IPR011527">
    <property type="entry name" value="ABC1_TM_dom"/>
</dbReference>
<dbReference type="AlphaFoldDB" id="A0A6J4J3M4"/>
<dbReference type="Gene3D" id="1.20.1560.10">
    <property type="entry name" value="ABC transporter type 1, transmembrane domain"/>
    <property type="match status" value="1"/>
</dbReference>
<dbReference type="GO" id="GO:0005886">
    <property type="term" value="C:plasma membrane"/>
    <property type="evidence" value="ECO:0007669"/>
    <property type="project" value="UniProtKB-SubCell"/>
</dbReference>
<keyword evidence="5 7" id="KW-1133">Transmembrane helix</keyword>
<dbReference type="PROSITE" id="PS50893">
    <property type="entry name" value="ABC_TRANSPORTER_2"/>
    <property type="match status" value="1"/>
</dbReference>
<organism evidence="10">
    <name type="scientific">uncultured Chloroflexota bacterium</name>
    <dbReference type="NCBI Taxonomy" id="166587"/>
    <lineage>
        <taxon>Bacteria</taxon>
        <taxon>Bacillati</taxon>
        <taxon>Chloroflexota</taxon>
        <taxon>environmental samples</taxon>
    </lineage>
</organism>
<feature type="transmembrane region" description="Helical" evidence="7">
    <location>
        <begin position="20"/>
        <end position="40"/>
    </location>
</feature>
<dbReference type="InterPro" id="IPR036640">
    <property type="entry name" value="ABC1_TM_sf"/>
</dbReference>
<feature type="transmembrane region" description="Helical" evidence="7">
    <location>
        <begin position="162"/>
        <end position="183"/>
    </location>
</feature>
<evidence type="ECO:0000256" key="2">
    <source>
        <dbReference type="ARBA" id="ARBA00022692"/>
    </source>
</evidence>
<keyword evidence="3" id="KW-0547">Nucleotide-binding</keyword>
<evidence type="ECO:0000256" key="5">
    <source>
        <dbReference type="ARBA" id="ARBA00022989"/>
    </source>
</evidence>
<feature type="transmembrane region" description="Helical" evidence="7">
    <location>
        <begin position="60"/>
        <end position="80"/>
    </location>
</feature>
<evidence type="ECO:0000313" key="10">
    <source>
        <dbReference type="EMBL" id="CAA9269456.1"/>
    </source>
</evidence>
<dbReference type="InterPro" id="IPR003593">
    <property type="entry name" value="AAA+_ATPase"/>
</dbReference>
<name>A0A6J4J3M4_9CHLR</name>
<dbReference type="InterPro" id="IPR017871">
    <property type="entry name" value="ABC_transporter-like_CS"/>
</dbReference>
<accession>A0A6J4J3M4</accession>
<dbReference type="Pfam" id="PF00664">
    <property type="entry name" value="ABC_membrane"/>
    <property type="match status" value="1"/>
</dbReference>
<feature type="transmembrane region" description="Helical" evidence="7">
    <location>
        <begin position="138"/>
        <end position="156"/>
    </location>
</feature>
<dbReference type="SMART" id="SM00382">
    <property type="entry name" value="AAA"/>
    <property type="match status" value="1"/>
</dbReference>
<evidence type="ECO:0000256" key="1">
    <source>
        <dbReference type="ARBA" id="ARBA00004651"/>
    </source>
</evidence>
<evidence type="ECO:0000259" key="8">
    <source>
        <dbReference type="PROSITE" id="PS50893"/>
    </source>
</evidence>
<dbReference type="PROSITE" id="PS00211">
    <property type="entry name" value="ABC_TRANSPORTER_1"/>
    <property type="match status" value="1"/>
</dbReference>
<dbReference type="InterPro" id="IPR039421">
    <property type="entry name" value="Type_1_exporter"/>
</dbReference>
<dbReference type="InterPro" id="IPR003439">
    <property type="entry name" value="ABC_transporter-like_ATP-bd"/>
</dbReference>
<protein>
    <submittedName>
        <fullName evidence="10">Heterodimeric efflux ABC transporter, permease/ATP-binding subunit 1</fullName>
    </submittedName>
</protein>
<comment type="subcellular location">
    <subcellularLocation>
        <location evidence="1">Cell membrane</location>
        <topology evidence="1">Multi-pass membrane protein</topology>
    </subcellularLocation>
</comment>
<sequence length="612" mass="65255">MNLPLRRNWRLLSHYLWPRWPQVLLMGLLLGIAITLQLAGPQIQRAFIDTALAGGETDTLVGAALLFIAVAVAAQLVGVLDGYVAESTGWAATNALRADVALHCLRLDASFHHAHTPGELIERIDGDVTVLATFFSRLVVHVLGNALLLVGVLVLLTRESWLVGAAAGGFALVVLLAMLRLYARAQPIWAAVQQAQALFYGFIAEHLTGAEDLRANGAVPYVERRFDEHVRAWLPLTLRAVMAEQVVWMVALSLFAAAEAVALGLGYSLLRGGVISAGTVFLLYRYVVLLSRPVGQIQAQIQNLQQAGAAIGRIEQLLATRSRIEQHPATRLRTGLPTGALSVELNRVTFAYPQPDGGRQTKGGGVALPAPLSHLSSPLALDGVSLHLNPGRTLGVLGRTGSGKSTLARLLVRAYDATAGSVRVGGTDVRDVAITDLRERIGVVTQEVQLFQASVRDNLTLFDHAVPDARLLDAIDTLGLTAWLQALPGGLNTQLGPSGSGLSGGQAQLLAFVRVFLKDPGLVILDEASSRLDPLTERLIEGAVDRLLHGRTAVVIAHRLATLRRAEYVLVLESGRIVEHGPRAALAADPTSRLAALLHAGNQPAPGTELLS</sequence>